<feature type="domain" description="Helicase C-terminal" evidence="4">
    <location>
        <begin position="856"/>
        <end position="1017"/>
    </location>
</feature>
<dbReference type="InterPro" id="IPR050496">
    <property type="entry name" value="SNF2_RAD54_helicase_repair"/>
</dbReference>
<dbReference type="SMART" id="SM00490">
    <property type="entry name" value="HELICc"/>
    <property type="match status" value="1"/>
</dbReference>
<dbReference type="InterPro" id="IPR014001">
    <property type="entry name" value="Helicase_ATP-bd"/>
</dbReference>
<dbReference type="CDD" id="cd18004">
    <property type="entry name" value="DEXHc_RAD54"/>
    <property type="match status" value="1"/>
</dbReference>
<evidence type="ECO:0000256" key="2">
    <source>
        <dbReference type="SAM" id="MobiDB-lite"/>
    </source>
</evidence>
<comment type="caution">
    <text evidence="5">The sequence shown here is derived from an EMBL/GenBank/DDBJ whole genome shotgun (WGS) entry which is preliminary data.</text>
</comment>
<evidence type="ECO:0000313" key="5">
    <source>
        <dbReference type="EMBL" id="KAA0164784.1"/>
    </source>
</evidence>
<gene>
    <name evidence="5" type="ORF">FNF28_03671</name>
</gene>
<dbReference type="InterPro" id="IPR001650">
    <property type="entry name" value="Helicase_C-like"/>
</dbReference>
<dbReference type="SUPFAM" id="SSF52540">
    <property type="entry name" value="P-loop containing nucleoside triphosphate hydrolases"/>
    <property type="match status" value="2"/>
</dbReference>
<dbReference type="CDD" id="cd18793">
    <property type="entry name" value="SF2_C_SNF"/>
    <property type="match status" value="1"/>
</dbReference>
<sequence>MRRSHAPSQRRLSGGTSPRSVNAAAMAEGSIQVVQAPILSCLTVPKAKFCPPRVANPAAFAAMSQQARRRRGTLGARKRLRTGPLLLAAKRPAPSPSVTSDDGADAPSPAVEAPELPKAEPAAAKPSSAAEGYDPVVLWVPEEAGGIAAWDEEAEAVRADGGIPVAPPGSVVVDACVGRFLRPHQREGLRFLWDCVSGVRVTQTGPGVLGLGKSGKSGDGADSDSSSDTDATADATTTTARRAGRGRGRPAKGGGRRGGHSSSAAAAAAAAGASPVRRSSRRRRVARPPTPSDDDEEDTATSSSEDENGDGSADEVESGGGRRGANAAGGGDGDGDGDGGGDGDGDATEDEDDEEEEEEEEEAGAGGSSGSDPDDDDGDTDAGEDDGGDAPPSAPRAAFKPPAATSGGGGSSSSSSSSSGGGSGVGGAAAPLAGCILADDMGLGKTLQSVTLLWTCLQQGPNGSPLARRAIVVTPTSLVANWSQEIRKWLGDRCPHIALSEACRSKVTAGISEFLAPRGPRLLILSYETFRMHAKRLTGPAAASACELLICDEAHRLKNDETQTARALSGLATLRRVLLSGTPIQNNLDEFYAMANFCNPGVLGTPKQFHRHFESPILEAREPGASDAAVARSAVATEALSAVVNQFVLRRTNALLSDHLPPKLVQVVVCPLSPLQRQMYEAVLATDAVQSILRAAAARAAAADEAAAAAAASKRGNRDDGSDDDDDDDDGGDDNNDGSDDDDDDGGGGGGGALSEAEEVDEETAAAIAAAAGSSGRKATGALPVINTLRKICNHPSIALQPAGDSRAAGVTSALRDTMLAVCDVPDALRAAASGYGLSRRRGGGVDASLGGKVSLLASMLELMRARGTERIVIVSVTTQTLDLVGQLCQERGFPVIRLDGSIGAGKRQQLVDRFNDPSRDEFVFLLSSKAGGCGLNLVGASRLVLLDCDWNPAVDKQAAARVWRDGQKRRVFVYRFLARGTLEEKIFQRQLSKEGLHTIVVEERAEAVSIASEALRDLFQYDAHVESDTHRAIRCSWQDHPGG</sequence>
<feature type="compositionally biased region" description="Polar residues" evidence="2">
    <location>
        <begin position="1"/>
        <end position="20"/>
    </location>
</feature>
<dbReference type="Pfam" id="PF00176">
    <property type="entry name" value="SNF2-rel_dom"/>
    <property type="match status" value="1"/>
</dbReference>
<feature type="compositionally biased region" description="Acidic residues" evidence="2">
    <location>
        <begin position="333"/>
        <end position="363"/>
    </location>
</feature>
<feature type="compositionally biased region" description="Gly residues" evidence="2">
    <location>
        <begin position="318"/>
        <end position="332"/>
    </location>
</feature>
<feature type="compositionally biased region" description="Basic residues" evidence="2">
    <location>
        <begin position="242"/>
        <end position="259"/>
    </location>
</feature>
<evidence type="ECO:0000259" key="4">
    <source>
        <dbReference type="PROSITE" id="PS51194"/>
    </source>
</evidence>
<accession>A0A5A8DJF0</accession>
<evidence type="ECO:0000256" key="1">
    <source>
        <dbReference type="ARBA" id="ARBA00022801"/>
    </source>
</evidence>
<evidence type="ECO:0000313" key="6">
    <source>
        <dbReference type="Proteomes" id="UP000324907"/>
    </source>
</evidence>
<dbReference type="PANTHER" id="PTHR45629">
    <property type="entry name" value="SNF2/RAD54 FAMILY MEMBER"/>
    <property type="match status" value="1"/>
</dbReference>
<feature type="compositionally biased region" description="Acidic residues" evidence="2">
    <location>
        <begin position="721"/>
        <end position="746"/>
    </location>
</feature>
<dbReference type="InterPro" id="IPR038718">
    <property type="entry name" value="SNF2-like_sf"/>
</dbReference>
<dbReference type="PANTHER" id="PTHR45629:SF7">
    <property type="entry name" value="DNA EXCISION REPAIR PROTEIN ERCC-6-RELATED"/>
    <property type="match status" value="1"/>
</dbReference>
<dbReference type="Gene3D" id="3.40.50.10810">
    <property type="entry name" value="Tandem AAA-ATPase domain"/>
    <property type="match status" value="2"/>
</dbReference>
<dbReference type="PROSITE" id="PS51194">
    <property type="entry name" value="HELICASE_CTER"/>
    <property type="match status" value="1"/>
</dbReference>
<dbReference type="GO" id="GO:0005634">
    <property type="term" value="C:nucleus"/>
    <property type="evidence" value="ECO:0007669"/>
    <property type="project" value="TreeGrafter"/>
</dbReference>
<feature type="compositionally biased region" description="Low complexity" evidence="2">
    <location>
        <begin position="389"/>
        <end position="398"/>
    </location>
</feature>
<name>A0A5A8DJF0_CAFRO</name>
<dbReference type="Proteomes" id="UP000324907">
    <property type="component" value="Unassembled WGS sequence"/>
</dbReference>
<feature type="compositionally biased region" description="Low complexity" evidence="2">
    <location>
        <begin position="109"/>
        <end position="128"/>
    </location>
</feature>
<feature type="compositionally biased region" description="Acidic residues" evidence="2">
    <location>
        <begin position="372"/>
        <end position="388"/>
    </location>
</feature>
<dbReference type="SMART" id="SM00487">
    <property type="entry name" value="DEXDc"/>
    <property type="match status" value="1"/>
</dbReference>
<evidence type="ECO:0000259" key="3">
    <source>
        <dbReference type="PROSITE" id="PS51192"/>
    </source>
</evidence>
<dbReference type="Gene3D" id="3.40.50.300">
    <property type="entry name" value="P-loop containing nucleotide triphosphate hydrolases"/>
    <property type="match status" value="2"/>
</dbReference>
<feature type="compositionally biased region" description="Low complexity" evidence="2">
    <location>
        <begin position="228"/>
        <end position="241"/>
    </location>
</feature>
<dbReference type="Gene3D" id="1.20.120.850">
    <property type="entry name" value="SWI2/SNF2 ATPases, N-terminal domain"/>
    <property type="match status" value="2"/>
</dbReference>
<dbReference type="EMBL" id="VLTL01000052">
    <property type="protein sequence ID" value="KAA0164784.1"/>
    <property type="molecule type" value="Genomic_DNA"/>
</dbReference>
<feature type="compositionally biased region" description="Low complexity" evidence="2">
    <location>
        <begin position="260"/>
        <end position="277"/>
    </location>
</feature>
<feature type="region of interest" description="Disordered" evidence="2">
    <location>
        <begin position="62"/>
        <end position="128"/>
    </location>
</feature>
<proteinExistence type="predicted"/>
<organism evidence="5 6">
    <name type="scientific">Cafeteria roenbergensis</name>
    <name type="common">Marine flagellate</name>
    <dbReference type="NCBI Taxonomy" id="33653"/>
    <lineage>
        <taxon>Eukaryota</taxon>
        <taxon>Sar</taxon>
        <taxon>Stramenopiles</taxon>
        <taxon>Bigyra</taxon>
        <taxon>Opalozoa</taxon>
        <taxon>Bicosoecida</taxon>
        <taxon>Cafeteriaceae</taxon>
        <taxon>Cafeteria</taxon>
    </lineage>
</organism>
<feature type="region of interest" description="Disordered" evidence="2">
    <location>
        <begin position="1"/>
        <end position="23"/>
    </location>
</feature>
<dbReference type="Pfam" id="PF00271">
    <property type="entry name" value="Helicase_C"/>
    <property type="match status" value="1"/>
</dbReference>
<feature type="region of interest" description="Disordered" evidence="2">
    <location>
        <begin position="203"/>
        <end position="426"/>
    </location>
</feature>
<protein>
    <recommendedName>
        <fullName evidence="7">Helicase ATP-binding domain-containing protein</fullName>
    </recommendedName>
</protein>
<feature type="compositionally biased region" description="Gly residues" evidence="2">
    <location>
        <begin position="207"/>
        <end position="218"/>
    </location>
</feature>
<dbReference type="GO" id="GO:0016787">
    <property type="term" value="F:hydrolase activity"/>
    <property type="evidence" value="ECO:0007669"/>
    <property type="project" value="UniProtKB-KW"/>
</dbReference>
<feature type="compositionally biased region" description="Basic residues" evidence="2">
    <location>
        <begin position="67"/>
        <end position="81"/>
    </location>
</feature>
<dbReference type="InterPro" id="IPR000330">
    <property type="entry name" value="SNF2_N"/>
</dbReference>
<dbReference type="GO" id="GO:0005524">
    <property type="term" value="F:ATP binding"/>
    <property type="evidence" value="ECO:0007669"/>
    <property type="project" value="InterPro"/>
</dbReference>
<dbReference type="InterPro" id="IPR049730">
    <property type="entry name" value="SNF2/RAD54-like_C"/>
</dbReference>
<feature type="domain" description="Helicase ATP-binding" evidence="3">
    <location>
        <begin position="426"/>
        <end position="601"/>
    </location>
</feature>
<dbReference type="PROSITE" id="PS51192">
    <property type="entry name" value="HELICASE_ATP_BIND_1"/>
    <property type="match status" value="1"/>
</dbReference>
<evidence type="ECO:0008006" key="7">
    <source>
        <dbReference type="Google" id="ProtNLM"/>
    </source>
</evidence>
<dbReference type="InterPro" id="IPR027417">
    <property type="entry name" value="P-loop_NTPase"/>
</dbReference>
<feature type="compositionally biased region" description="Acidic residues" evidence="2">
    <location>
        <begin position="292"/>
        <end position="317"/>
    </location>
</feature>
<dbReference type="GO" id="GO:0045003">
    <property type="term" value="P:double-strand break repair via synthesis-dependent strand annealing"/>
    <property type="evidence" value="ECO:0007669"/>
    <property type="project" value="TreeGrafter"/>
</dbReference>
<feature type="region of interest" description="Disordered" evidence="2">
    <location>
        <begin position="710"/>
        <end position="764"/>
    </location>
</feature>
<keyword evidence="1" id="KW-0378">Hydrolase</keyword>
<dbReference type="GO" id="GO:0015616">
    <property type="term" value="F:DNA translocase activity"/>
    <property type="evidence" value="ECO:0007669"/>
    <property type="project" value="TreeGrafter"/>
</dbReference>
<reference evidence="5 6" key="1">
    <citation type="submission" date="2019-07" db="EMBL/GenBank/DDBJ databases">
        <title>Genomes of Cafeteria roenbergensis.</title>
        <authorList>
            <person name="Fischer M.G."/>
            <person name="Hackl T."/>
            <person name="Roman M."/>
        </authorList>
    </citation>
    <scope>NUCLEOTIDE SEQUENCE [LARGE SCALE GENOMIC DNA]</scope>
    <source>
        <strain evidence="5 6">RCC970-E3</strain>
    </source>
</reference>
<dbReference type="AlphaFoldDB" id="A0A5A8DJF0"/>
<dbReference type="GO" id="GO:0007131">
    <property type="term" value="P:reciprocal meiotic recombination"/>
    <property type="evidence" value="ECO:0007669"/>
    <property type="project" value="TreeGrafter"/>
</dbReference>